<dbReference type="OrthoDB" id="2013972at2759"/>
<feature type="domain" description="Methyltransferase type 11" evidence="1">
    <location>
        <begin position="5"/>
        <end position="80"/>
    </location>
</feature>
<dbReference type="SUPFAM" id="SSF53335">
    <property type="entry name" value="S-adenosyl-L-methionine-dependent methyltransferases"/>
    <property type="match status" value="1"/>
</dbReference>
<dbReference type="CDD" id="cd02440">
    <property type="entry name" value="AdoMet_MTases"/>
    <property type="match status" value="1"/>
</dbReference>
<dbReference type="GO" id="GO:0008757">
    <property type="term" value="F:S-adenosylmethionine-dependent methyltransferase activity"/>
    <property type="evidence" value="ECO:0007669"/>
    <property type="project" value="InterPro"/>
</dbReference>
<dbReference type="InterPro" id="IPR029063">
    <property type="entry name" value="SAM-dependent_MTases_sf"/>
</dbReference>
<evidence type="ECO:0000313" key="2">
    <source>
        <dbReference type="EMBL" id="KIM19449.1"/>
    </source>
</evidence>
<proteinExistence type="predicted"/>
<feature type="non-terminal residue" evidence="2">
    <location>
        <position position="1"/>
    </location>
</feature>
<organism evidence="2 3">
    <name type="scientific">Serendipita vermifera MAFF 305830</name>
    <dbReference type="NCBI Taxonomy" id="933852"/>
    <lineage>
        <taxon>Eukaryota</taxon>
        <taxon>Fungi</taxon>
        <taxon>Dikarya</taxon>
        <taxon>Basidiomycota</taxon>
        <taxon>Agaricomycotina</taxon>
        <taxon>Agaricomycetes</taxon>
        <taxon>Sebacinales</taxon>
        <taxon>Serendipitaceae</taxon>
        <taxon>Serendipita</taxon>
    </lineage>
</organism>
<feature type="non-terminal residue" evidence="2">
    <location>
        <position position="185"/>
    </location>
</feature>
<evidence type="ECO:0000259" key="1">
    <source>
        <dbReference type="Pfam" id="PF08241"/>
    </source>
</evidence>
<dbReference type="EMBL" id="KN824697">
    <property type="protein sequence ID" value="KIM19449.1"/>
    <property type="molecule type" value="Genomic_DNA"/>
</dbReference>
<reference evidence="3" key="2">
    <citation type="submission" date="2015-01" db="EMBL/GenBank/DDBJ databases">
        <title>Evolutionary Origins and Diversification of the Mycorrhizal Mutualists.</title>
        <authorList>
            <consortium name="DOE Joint Genome Institute"/>
            <consortium name="Mycorrhizal Genomics Consortium"/>
            <person name="Kohler A."/>
            <person name="Kuo A."/>
            <person name="Nagy L.G."/>
            <person name="Floudas D."/>
            <person name="Copeland A."/>
            <person name="Barry K.W."/>
            <person name="Cichocki N."/>
            <person name="Veneault-Fourrey C."/>
            <person name="LaButti K."/>
            <person name="Lindquist E.A."/>
            <person name="Lipzen A."/>
            <person name="Lundell T."/>
            <person name="Morin E."/>
            <person name="Murat C."/>
            <person name="Riley R."/>
            <person name="Ohm R."/>
            <person name="Sun H."/>
            <person name="Tunlid A."/>
            <person name="Henrissat B."/>
            <person name="Grigoriev I.V."/>
            <person name="Hibbett D.S."/>
            <person name="Martin F."/>
        </authorList>
    </citation>
    <scope>NUCLEOTIDE SEQUENCE [LARGE SCALE GENOMIC DNA]</scope>
    <source>
        <strain evidence="3">MAFF 305830</strain>
    </source>
</reference>
<dbReference type="HOGENOM" id="CLU_1464705_0_0_1"/>
<dbReference type="AlphaFoldDB" id="A0A0C3AH66"/>
<protein>
    <recommendedName>
        <fullName evidence="1">Methyltransferase type 11 domain-containing protein</fullName>
    </recommendedName>
</protein>
<reference evidence="2 3" key="1">
    <citation type="submission" date="2014-04" db="EMBL/GenBank/DDBJ databases">
        <authorList>
            <consortium name="DOE Joint Genome Institute"/>
            <person name="Kuo A."/>
            <person name="Zuccaro A."/>
            <person name="Kohler A."/>
            <person name="Nagy L.G."/>
            <person name="Floudas D."/>
            <person name="Copeland A."/>
            <person name="Barry K.W."/>
            <person name="Cichocki N."/>
            <person name="Veneault-Fourrey C."/>
            <person name="LaButti K."/>
            <person name="Lindquist E.A."/>
            <person name="Lipzen A."/>
            <person name="Lundell T."/>
            <person name="Morin E."/>
            <person name="Murat C."/>
            <person name="Sun H."/>
            <person name="Tunlid A."/>
            <person name="Henrissat B."/>
            <person name="Grigoriev I.V."/>
            <person name="Hibbett D.S."/>
            <person name="Martin F."/>
            <person name="Nordberg H.P."/>
            <person name="Cantor M.N."/>
            <person name="Hua S.X."/>
        </authorList>
    </citation>
    <scope>NUCLEOTIDE SEQUENCE [LARGE SCALE GENOMIC DNA]</scope>
    <source>
        <strain evidence="2 3">MAFF 305830</strain>
    </source>
</reference>
<dbReference type="InterPro" id="IPR013216">
    <property type="entry name" value="Methyltransf_11"/>
</dbReference>
<accession>A0A0C3AH66</accession>
<sequence length="185" mass="20640">VANQFPQAQVIGIDIAPNFQKTSPPNCRFELWDINQGLSPFYGQFDLVHMRFTSGVHLVDHHASILEAIKCLKPGGLIICLKNGLSVKEDRVTVTPAATSRMPDQSWYQRFFSFAELGSTRRGTSAEIFIRVFDEGFWDYDTMDVQTCGAAFITVPLGAWVTTSDPVETARLRAIGDFWGKSSMV</sequence>
<keyword evidence="3" id="KW-1185">Reference proteome</keyword>
<dbReference type="Proteomes" id="UP000054097">
    <property type="component" value="Unassembled WGS sequence"/>
</dbReference>
<dbReference type="Gene3D" id="3.40.50.150">
    <property type="entry name" value="Vaccinia Virus protein VP39"/>
    <property type="match status" value="1"/>
</dbReference>
<evidence type="ECO:0000313" key="3">
    <source>
        <dbReference type="Proteomes" id="UP000054097"/>
    </source>
</evidence>
<gene>
    <name evidence="2" type="ORF">M408DRAFT_39424</name>
</gene>
<name>A0A0C3AH66_SERVB</name>
<dbReference type="Pfam" id="PF08241">
    <property type="entry name" value="Methyltransf_11"/>
    <property type="match status" value="1"/>
</dbReference>